<evidence type="ECO:0000313" key="2">
    <source>
        <dbReference type="EMBL" id="CAD6185195.1"/>
    </source>
</evidence>
<reference evidence="2" key="1">
    <citation type="submission" date="2020-10" db="EMBL/GenBank/DDBJ databases">
        <authorList>
            <person name="Kikuchi T."/>
        </authorList>
    </citation>
    <scope>NUCLEOTIDE SEQUENCE</scope>
    <source>
        <strain evidence="2">NKZ352</strain>
    </source>
</reference>
<dbReference type="OrthoDB" id="5803439at2759"/>
<dbReference type="AlphaFoldDB" id="A0A8S1GNK1"/>
<sequence length="527" mass="60093">MTSYTILIVLTTIKTSVRSEMKTDEMDRLLASHAPPPREDRMRVELPLFLFLTCVVSTCQQTQNVTCSCAETRNLADVQTSVKLAVKVNVLRALDKVRSTMAHAMSEKEEILKWTRYAAIYELKQEHGSRIEMVNFIPELDKFLTSVSALFREEQRLTDVEIFVRVMTALNHFMKETLPESFQCIAMSHCLSLDPVYQSCMLNVTENWEKYLGQEPRRSATIIAEAIFKHRVMEATLSHLHAQLLQMNQTVTKECVENYAKITSCLCTTPEVSFCKQSCTSTLEKCLASESSEWIEQITGLQRVVNSYPKGGILFAFISLKKGISDSFQMLTERKLPLLAEAVFGTCGTAVFGGIMARKPVINRKPTRYAAKTNHNILELQQLRRIWDIIPEKMCARASTAPCWNGSEMLFADSELPPITKDVRPRPKQPAWIIESSSDSSWNPDEENYGDDEEFSGSGLPPHIDEEPIGFVSRVVKRPEISNEILDDNEQPQRIIDEYDGYKSYDEMMYHRRLLITFIPIVMLVLV</sequence>
<feature type="compositionally biased region" description="Acidic residues" evidence="1">
    <location>
        <begin position="444"/>
        <end position="455"/>
    </location>
</feature>
<feature type="region of interest" description="Disordered" evidence="1">
    <location>
        <begin position="436"/>
        <end position="461"/>
    </location>
</feature>
<comment type="caution">
    <text evidence="2">The sequence shown here is derived from an EMBL/GenBank/DDBJ whole genome shotgun (WGS) entry which is preliminary data.</text>
</comment>
<gene>
    <name evidence="2" type="ORF">CAUJ_LOCUS1114</name>
</gene>
<name>A0A8S1GNK1_9PELO</name>
<keyword evidence="3" id="KW-1185">Reference proteome</keyword>
<proteinExistence type="predicted"/>
<evidence type="ECO:0000313" key="3">
    <source>
        <dbReference type="Proteomes" id="UP000835052"/>
    </source>
</evidence>
<dbReference type="EMBL" id="CAJGYM010000002">
    <property type="protein sequence ID" value="CAD6185195.1"/>
    <property type="molecule type" value="Genomic_DNA"/>
</dbReference>
<evidence type="ECO:0000256" key="1">
    <source>
        <dbReference type="SAM" id="MobiDB-lite"/>
    </source>
</evidence>
<accession>A0A8S1GNK1</accession>
<dbReference type="Proteomes" id="UP000835052">
    <property type="component" value="Unassembled WGS sequence"/>
</dbReference>
<organism evidence="2 3">
    <name type="scientific">Caenorhabditis auriculariae</name>
    <dbReference type="NCBI Taxonomy" id="2777116"/>
    <lineage>
        <taxon>Eukaryota</taxon>
        <taxon>Metazoa</taxon>
        <taxon>Ecdysozoa</taxon>
        <taxon>Nematoda</taxon>
        <taxon>Chromadorea</taxon>
        <taxon>Rhabditida</taxon>
        <taxon>Rhabditina</taxon>
        <taxon>Rhabditomorpha</taxon>
        <taxon>Rhabditoidea</taxon>
        <taxon>Rhabditidae</taxon>
        <taxon>Peloderinae</taxon>
        <taxon>Caenorhabditis</taxon>
    </lineage>
</organism>
<protein>
    <submittedName>
        <fullName evidence="2">Uncharacterized protein</fullName>
    </submittedName>
</protein>